<dbReference type="HOGENOM" id="CLU_2478318_0_0_7"/>
<protein>
    <submittedName>
        <fullName evidence="2">Uncharacterized protein</fullName>
    </submittedName>
</protein>
<evidence type="ECO:0000256" key="1">
    <source>
        <dbReference type="SAM" id="MobiDB-lite"/>
    </source>
</evidence>
<dbReference type="AlphaFoldDB" id="Q6ANE2"/>
<dbReference type="Proteomes" id="UP000000602">
    <property type="component" value="Chromosome"/>
</dbReference>
<organism evidence="2 3">
    <name type="scientific">Desulfotalea psychrophila (strain LSv54 / DSM 12343)</name>
    <dbReference type="NCBI Taxonomy" id="177439"/>
    <lineage>
        <taxon>Bacteria</taxon>
        <taxon>Pseudomonadati</taxon>
        <taxon>Thermodesulfobacteriota</taxon>
        <taxon>Desulfobulbia</taxon>
        <taxon>Desulfobulbales</taxon>
        <taxon>Desulfocapsaceae</taxon>
        <taxon>Desulfotalea</taxon>
    </lineage>
</organism>
<accession>Q6ANE2</accession>
<dbReference type="KEGG" id="dps:DP1403"/>
<gene>
    <name evidence="2" type="ordered locus">DP1403</name>
</gene>
<sequence length="87" mass="10072">MPDSKADKRRPASTTDDIKKTTSTQKRFGFCKQRPAGSQKSTKNYRPTSYIVTGTQRTGREKTNYIILSIWWDDVSFELITLDELHE</sequence>
<reference evidence="3" key="1">
    <citation type="journal article" date="2004" name="Environ. Microbiol.">
        <title>The genome of Desulfotalea psychrophila, a sulfate-reducing bacterium from permanently cold Arctic sediments.</title>
        <authorList>
            <person name="Rabus R."/>
            <person name="Ruepp A."/>
            <person name="Frickey T."/>
            <person name="Rattei T."/>
            <person name="Fartmann B."/>
            <person name="Stark M."/>
            <person name="Bauer M."/>
            <person name="Zibat A."/>
            <person name="Lombardot T."/>
            <person name="Becker I."/>
            <person name="Amann J."/>
            <person name="Gellner K."/>
            <person name="Teeling H."/>
            <person name="Leuschner W.D."/>
            <person name="Gloeckner F.-O."/>
            <person name="Lupas A.N."/>
            <person name="Amann R."/>
            <person name="Klenk H.-P."/>
        </authorList>
    </citation>
    <scope>NUCLEOTIDE SEQUENCE [LARGE SCALE GENOMIC DNA]</scope>
    <source>
        <strain evidence="3">DSM 12343 / LSv54</strain>
    </source>
</reference>
<dbReference type="EMBL" id="CR522870">
    <property type="protein sequence ID" value="CAG36132.1"/>
    <property type="molecule type" value="Genomic_DNA"/>
</dbReference>
<name>Q6ANE2_DESPS</name>
<keyword evidence="3" id="KW-1185">Reference proteome</keyword>
<evidence type="ECO:0000313" key="2">
    <source>
        <dbReference type="EMBL" id="CAG36132.1"/>
    </source>
</evidence>
<feature type="compositionally biased region" description="Basic and acidic residues" evidence="1">
    <location>
        <begin position="1"/>
        <end position="20"/>
    </location>
</feature>
<evidence type="ECO:0000313" key="3">
    <source>
        <dbReference type="Proteomes" id="UP000000602"/>
    </source>
</evidence>
<feature type="region of interest" description="Disordered" evidence="1">
    <location>
        <begin position="1"/>
        <end position="45"/>
    </location>
</feature>
<proteinExistence type="predicted"/>
<feature type="compositionally biased region" description="Polar residues" evidence="1">
    <location>
        <begin position="36"/>
        <end position="45"/>
    </location>
</feature>